<name>A0A926IG98_9FIRM</name>
<organism evidence="1 2">
    <name type="scientific">Paratissierella segnis</name>
    <dbReference type="NCBI Taxonomy" id="2763679"/>
    <lineage>
        <taxon>Bacteria</taxon>
        <taxon>Bacillati</taxon>
        <taxon>Bacillota</taxon>
        <taxon>Tissierellia</taxon>
        <taxon>Tissierellales</taxon>
        <taxon>Tissierellaceae</taxon>
        <taxon>Paratissierella</taxon>
    </lineage>
</organism>
<keyword evidence="2" id="KW-1185">Reference proteome</keyword>
<evidence type="ECO:0000313" key="2">
    <source>
        <dbReference type="Proteomes" id="UP000601171"/>
    </source>
</evidence>
<comment type="caution">
    <text evidence="1">The sequence shown here is derived from an EMBL/GenBank/DDBJ whole genome shotgun (WGS) entry which is preliminary data.</text>
</comment>
<accession>A0A926IG98</accession>
<proteinExistence type="predicted"/>
<sequence length="65" mass="7256">MKRTCSCGEIPGKKTILQNYVDVGITTEFQDNGVFKNNKALILENNYCPQCGKEYEKAPIADQAN</sequence>
<gene>
    <name evidence="1" type="ORF">H8707_14180</name>
</gene>
<protein>
    <submittedName>
        <fullName evidence="1">Uncharacterized protein</fullName>
    </submittedName>
</protein>
<reference evidence="1" key="1">
    <citation type="submission" date="2020-08" db="EMBL/GenBank/DDBJ databases">
        <title>Genome public.</title>
        <authorList>
            <person name="Liu C."/>
            <person name="Sun Q."/>
        </authorList>
    </citation>
    <scope>NUCLEOTIDE SEQUENCE</scope>
    <source>
        <strain evidence="1">BX21</strain>
    </source>
</reference>
<evidence type="ECO:0000313" key="1">
    <source>
        <dbReference type="EMBL" id="MBC8589362.1"/>
    </source>
</evidence>
<dbReference type="Proteomes" id="UP000601171">
    <property type="component" value="Unassembled WGS sequence"/>
</dbReference>
<dbReference type="AlphaFoldDB" id="A0A926IG98"/>
<dbReference type="RefSeq" id="WP_262430830.1">
    <property type="nucleotide sequence ID" value="NZ_JACRTG010000034.1"/>
</dbReference>
<dbReference type="EMBL" id="JACRTG010000034">
    <property type="protein sequence ID" value="MBC8589362.1"/>
    <property type="molecule type" value="Genomic_DNA"/>
</dbReference>